<reference evidence="1 2" key="1">
    <citation type="submission" date="2016-12" db="EMBL/GenBank/DDBJ databases">
        <title>The draft genome sequence of Actinophytocola xinjiangensis.</title>
        <authorList>
            <person name="Wang W."/>
            <person name="Yuan L."/>
        </authorList>
    </citation>
    <scope>NUCLEOTIDE SEQUENCE [LARGE SCALE GENOMIC DNA]</scope>
    <source>
        <strain evidence="1 2">CGMCC 4.4663</strain>
    </source>
</reference>
<dbReference type="SFLD" id="SFLDS00003">
    <property type="entry name" value="Haloacid_Dehalogenase"/>
    <property type="match status" value="1"/>
</dbReference>
<protein>
    <recommendedName>
        <fullName evidence="3">Hydrolase of the HAD superfamily</fullName>
    </recommendedName>
</protein>
<proteinExistence type="predicted"/>
<dbReference type="SUPFAM" id="SSF56784">
    <property type="entry name" value="HAD-like"/>
    <property type="match status" value="1"/>
</dbReference>
<dbReference type="Proteomes" id="UP000185696">
    <property type="component" value="Unassembled WGS sequence"/>
</dbReference>
<sequence>MNWLLFDYGEVLTRPPSPEVGALIAAEFDVPVTRLWPAYWHDRERYDRGVVDAGTYWRSVADQLDTDAPLGADLDRVVDLDQRAWLDVDPDMIALLEELAAETPLAMLSNAPTELADRVDDAPWAGLFRHRFFSSRLRLTKPDPRIFTQVCERLDTTPSEVLFVDDREVNVAAATELGMRAVRFTGVERLRADLRR</sequence>
<dbReference type="CDD" id="cd02603">
    <property type="entry name" value="HAD_sEH-N_like"/>
    <property type="match status" value="1"/>
</dbReference>
<dbReference type="RefSeq" id="WP_075132758.1">
    <property type="nucleotide sequence ID" value="NZ_MSIF01000004.1"/>
</dbReference>
<dbReference type="InterPro" id="IPR023214">
    <property type="entry name" value="HAD_sf"/>
</dbReference>
<dbReference type="PRINTS" id="PR00413">
    <property type="entry name" value="HADHALOGNASE"/>
</dbReference>
<evidence type="ECO:0008006" key="3">
    <source>
        <dbReference type="Google" id="ProtNLM"/>
    </source>
</evidence>
<dbReference type="PANTHER" id="PTHR43611:SF3">
    <property type="entry name" value="FLAVIN MONONUCLEOTIDE HYDROLASE 1, CHLOROPLATIC"/>
    <property type="match status" value="1"/>
</dbReference>
<dbReference type="SFLD" id="SFLDG01129">
    <property type="entry name" value="C1.5:_HAD__Beta-PGM__Phosphata"/>
    <property type="match status" value="1"/>
</dbReference>
<evidence type="ECO:0000313" key="2">
    <source>
        <dbReference type="Proteomes" id="UP000185696"/>
    </source>
</evidence>
<dbReference type="Pfam" id="PF00702">
    <property type="entry name" value="Hydrolase"/>
    <property type="match status" value="1"/>
</dbReference>
<organism evidence="1 2">
    <name type="scientific">Actinophytocola xinjiangensis</name>
    <dbReference type="NCBI Taxonomy" id="485602"/>
    <lineage>
        <taxon>Bacteria</taxon>
        <taxon>Bacillati</taxon>
        <taxon>Actinomycetota</taxon>
        <taxon>Actinomycetes</taxon>
        <taxon>Pseudonocardiales</taxon>
        <taxon>Pseudonocardiaceae</taxon>
    </lineage>
</organism>
<dbReference type="PANTHER" id="PTHR43611">
    <property type="entry name" value="ALPHA-D-GLUCOSE 1-PHOSPHATE PHOSPHATASE"/>
    <property type="match status" value="1"/>
</dbReference>
<dbReference type="AlphaFoldDB" id="A0A7Z1AZS6"/>
<name>A0A7Z1AZS6_9PSEU</name>
<evidence type="ECO:0000313" key="1">
    <source>
        <dbReference type="EMBL" id="OLF11523.1"/>
    </source>
</evidence>
<dbReference type="InterPro" id="IPR036412">
    <property type="entry name" value="HAD-like_sf"/>
</dbReference>
<dbReference type="Gene3D" id="3.40.50.1000">
    <property type="entry name" value="HAD superfamily/HAD-like"/>
    <property type="match status" value="1"/>
</dbReference>
<dbReference type="NCBIfam" id="TIGR01509">
    <property type="entry name" value="HAD-SF-IA-v3"/>
    <property type="match status" value="1"/>
</dbReference>
<dbReference type="InterPro" id="IPR006439">
    <property type="entry name" value="HAD-SF_hydro_IA"/>
</dbReference>
<accession>A0A7Z1AZS6</accession>
<comment type="caution">
    <text evidence="1">The sequence shown here is derived from an EMBL/GenBank/DDBJ whole genome shotgun (WGS) entry which is preliminary data.</text>
</comment>
<dbReference type="EMBL" id="MSIF01000004">
    <property type="protein sequence ID" value="OLF11523.1"/>
    <property type="molecule type" value="Genomic_DNA"/>
</dbReference>
<keyword evidence="2" id="KW-1185">Reference proteome</keyword>
<gene>
    <name evidence="1" type="ORF">BLA60_11180</name>
</gene>